<keyword evidence="2" id="KW-1185">Reference proteome</keyword>
<dbReference type="Proteomes" id="UP000287224">
    <property type="component" value="Unassembled WGS sequence"/>
</dbReference>
<protein>
    <submittedName>
        <fullName evidence="1">Uncharacterized protein</fullName>
    </submittedName>
</protein>
<name>A0A401ZE92_9CHLR</name>
<accession>A0A401ZE92</accession>
<evidence type="ECO:0000313" key="2">
    <source>
        <dbReference type="Proteomes" id="UP000287224"/>
    </source>
</evidence>
<reference evidence="2" key="1">
    <citation type="submission" date="2018-12" db="EMBL/GenBank/DDBJ databases">
        <title>Tengunoibacter tsumagoiensis gen. nov., sp. nov., Dictyobacter kobayashii sp. nov., D. alpinus sp. nov., and D. joshuensis sp. nov. and description of Dictyobacteraceae fam. nov. within the order Ktedonobacterales isolated from Tengu-no-mugimeshi.</title>
        <authorList>
            <person name="Wang C.M."/>
            <person name="Zheng Y."/>
            <person name="Sakai Y."/>
            <person name="Toyoda A."/>
            <person name="Minakuchi Y."/>
            <person name="Abe K."/>
            <person name="Yokota A."/>
            <person name="Yabe S."/>
        </authorList>
    </citation>
    <scope>NUCLEOTIDE SEQUENCE [LARGE SCALE GENOMIC DNA]</scope>
    <source>
        <strain evidence="2">S-27</strain>
    </source>
</reference>
<sequence length="74" mass="8016">MVAFCDPGQIFLAAMLSAAKADKVLPTVSHPHITPALAWFDMRMADLCVNKPTTAPNGGSPLIPQERRKTIIKD</sequence>
<evidence type="ECO:0000313" key="1">
    <source>
        <dbReference type="EMBL" id="GCE05200.1"/>
    </source>
</evidence>
<dbReference type="AlphaFoldDB" id="A0A401ZE92"/>
<dbReference type="RefSeq" id="WP_160145824.1">
    <property type="nucleotide sequence ID" value="NZ_BIFQ01000001.1"/>
</dbReference>
<organism evidence="1 2">
    <name type="scientific">Dictyobacter aurantiacus</name>
    <dbReference type="NCBI Taxonomy" id="1936993"/>
    <lineage>
        <taxon>Bacteria</taxon>
        <taxon>Bacillati</taxon>
        <taxon>Chloroflexota</taxon>
        <taxon>Ktedonobacteria</taxon>
        <taxon>Ktedonobacterales</taxon>
        <taxon>Dictyobacteraceae</taxon>
        <taxon>Dictyobacter</taxon>
    </lineage>
</organism>
<proteinExistence type="predicted"/>
<gene>
    <name evidence="1" type="ORF">KDAU_25290</name>
</gene>
<comment type="caution">
    <text evidence="1">The sequence shown here is derived from an EMBL/GenBank/DDBJ whole genome shotgun (WGS) entry which is preliminary data.</text>
</comment>
<dbReference type="EMBL" id="BIFQ01000001">
    <property type="protein sequence ID" value="GCE05200.1"/>
    <property type="molecule type" value="Genomic_DNA"/>
</dbReference>